<dbReference type="Proteomes" id="UP001232536">
    <property type="component" value="Unassembled WGS sequence"/>
</dbReference>
<keyword evidence="3" id="KW-0378">Hydrolase</keyword>
<dbReference type="InterPro" id="IPR036691">
    <property type="entry name" value="Endo/exonu/phosph_ase_sf"/>
</dbReference>
<feature type="domain" description="Endonuclease/exonuclease/phosphatase" evidence="2">
    <location>
        <begin position="124"/>
        <end position="323"/>
    </location>
</feature>
<evidence type="ECO:0000313" key="3">
    <source>
        <dbReference type="EMBL" id="MDO8108045.1"/>
    </source>
</evidence>
<keyword evidence="1" id="KW-0812">Transmembrane</keyword>
<feature type="transmembrane region" description="Helical" evidence="1">
    <location>
        <begin position="75"/>
        <end position="96"/>
    </location>
</feature>
<name>A0ABT9DAY0_9CELL</name>
<sequence length="334" mass="34228">MNGPLLRRVLAAVGALAVAALAVWPQVFGLSGVPVIANAIAVRGLMATGALLLALAAGVVLLVRRRRAPAAGRKATRTWAWVVVWCVLVAVGHVAVLTARGLSGVTGAEPAPAGPGRTVVLELNTQGKVPAAALAGLVAERRADVVALPETSRATAERAQAMLAAQGLHYRVLAEVLSGGTNPSTAALVAQHLGRYRVVQRGPAATFAVAGSGPPLTFVHTTAPVDPTLTRWRTSTRAAVAACSSRPEGIVVGDFNATLDHPAFDLLDGCVDAASVAGDAGVATWPTALPRWLGTPIDHVLVDPSVWTVERAAVLRPPHGADHRALEVVLTPAG</sequence>
<organism evidence="3 4">
    <name type="scientific">Actinotalea lenta</name>
    <dbReference type="NCBI Taxonomy" id="3064654"/>
    <lineage>
        <taxon>Bacteria</taxon>
        <taxon>Bacillati</taxon>
        <taxon>Actinomycetota</taxon>
        <taxon>Actinomycetes</taxon>
        <taxon>Micrococcales</taxon>
        <taxon>Cellulomonadaceae</taxon>
        <taxon>Actinotalea</taxon>
    </lineage>
</organism>
<feature type="transmembrane region" description="Helical" evidence="1">
    <location>
        <begin position="39"/>
        <end position="63"/>
    </location>
</feature>
<dbReference type="InterPro" id="IPR005135">
    <property type="entry name" value="Endo/exonuclease/phosphatase"/>
</dbReference>
<evidence type="ECO:0000313" key="4">
    <source>
        <dbReference type="Proteomes" id="UP001232536"/>
    </source>
</evidence>
<dbReference type="Gene3D" id="3.60.10.10">
    <property type="entry name" value="Endonuclease/exonuclease/phosphatase"/>
    <property type="match status" value="1"/>
</dbReference>
<keyword evidence="1" id="KW-1133">Transmembrane helix</keyword>
<protein>
    <submittedName>
        <fullName evidence="3">Endonuclease/exonuclease/phosphatase family protein</fullName>
    </submittedName>
</protein>
<comment type="caution">
    <text evidence="3">The sequence shown here is derived from an EMBL/GenBank/DDBJ whole genome shotgun (WGS) entry which is preliminary data.</text>
</comment>
<dbReference type="GO" id="GO:0004519">
    <property type="term" value="F:endonuclease activity"/>
    <property type="evidence" value="ECO:0007669"/>
    <property type="project" value="UniProtKB-KW"/>
</dbReference>
<keyword evidence="3" id="KW-0540">Nuclease</keyword>
<keyword evidence="1" id="KW-0472">Membrane</keyword>
<reference evidence="3 4" key="1">
    <citation type="submission" date="2023-07" db="EMBL/GenBank/DDBJ databases">
        <title>Description of novel actinomycetes strains, isolated from tidal flat sediment.</title>
        <authorList>
            <person name="Lu C."/>
        </authorList>
    </citation>
    <scope>NUCLEOTIDE SEQUENCE [LARGE SCALE GENOMIC DNA]</scope>
    <source>
        <strain evidence="3 4">SYSU T00b441</strain>
    </source>
</reference>
<proteinExistence type="predicted"/>
<evidence type="ECO:0000256" key="1">
    <source>
        <dbReference type="SAM" id="Phobius"/>
    </source>
</evidence>
<evidence type="ECO:0000259" key="2">
    <source>
        <dbReference type="Pfam" id="PF03372"/>
    </source>
</evidence>
<accession>A0ABT9DAY0</accession>
<keyword evidence="4" id="KW-1185">Reference proteome</keyword>
<keyword evidence="3" id="KW-0255">Endonuclease</keyword>
<dbReference type="SUPFAM" id="SSF56219">
    <property type="entry name" value="DNase I-like"/>
    <property type="match status" value="1"/>
</dbReference>
<gene>
    <name evidence="3" type="ORF">Q6348_12640</name>
</gene>
<dbReference type="RefSeq" id="WP_304601634.1">
    <property type="nucleotide sequence ID" value="NZ_JAUQYP010000001.1"/>
</dbReference>
<dbReference type="Pfam" id="PF03372">
    <property type="entry name" value="Exo_endo_phos"/>
    <property type="match status" value="1"/>
</dbReference>
<dbReference type="EMBL" id="JAUQYP010000001">
    <property type="protein sequence ID" value="MDO8108045.1"/>
    <property type="molecule type" value="Genomic_DNA"/>
</dbReference>